<proteinExistence type="predicted"/>
<geneLocation type="plasmid" evidence="7 8">
    <name>pMETHO01</name>
</geneLocation>
<dbReference type="RefSeq" id="WP_015313830.1">
    <property type="nucleotide sequence ID" value="NC_019972.1"/>
</dbReference>
<dbReference type="OrthoDB" id="116519at2157"/>
<dbReference type="AlphaFoldDB" id="L0L2Q5"/>
<evidence type="ECO:0000313" key="7">
    <source>
        <dbReference type="EMBL" id="AGB50698.1"/>
    </source>
</evidence>
<keyword evidence="7" id="KW-0614">Plasmid</keyword>
<evidence type="ECO:0000313" key="8">
    <source>
        <dbReference type="Proteomes" id="UP000010866"/>
    </source>
</evidence>
<keyword evidence="2 5" id="KW-0812">Transmembrane</keyword>
<evidence type="ECO:0000256" key="5">
    <source>
        <dbReference type="SAM" id="Phobius"/>
    </source>
</evidence>
<dbReference type="KEGG" id="mhz:Metho_2559"/>
<dbReference type="EMBL" id="CP003363">
    <property type="protein sequence ID" value="AGB50698.1"/>
    <property type="molecule type" value="Genomic_DNA"/>
</dbReference>
<feature type="transmembrane region" description="Helical" evidence="5">
    <location>
        <begin position="190"/>
        <end position="210"/>
    </location>
</feature>
<dbReference type="HOGENOM" id="CLU_111437_0_0_2"/>
<evidence type="ECO:0000259" key="6">
    <source>
        <dbReference type="Pfam" id="PF04893"/>
    </source>
</evidence>
<keyword evidence="8" id="KW-1185">Reference proteome</keyword>
<protein>
    <submittedName>
        <fullName evidence="7">Yip1 domain protein</fullName>
    </submittedName>
</protein>
<sequence length="214" mass="23907">MLDIKGVLLDPNDFFRKKTNEKVSLKEPFFIVLINSIIAVISSMLVMKKVMTMLPSEISTYMVPGLAVGTIVGIIASFSFWLIFSGIIYVISSRFNSSGSFKRTIEFVGYGYIPKAFAAFIGLLVLYLILPSIDVSTQNSQLMQQSIDQLISHNPLLWIYQFVGILCALWSANIWIFATSYARKISVKNAFFSLLIPVGLALVYSTYNLVNSIT</sequence>
<dbReference type="InterPro" id="IPR006977">
    <property type="entry name" value="Yip1_dom"/>
</dbReference>
<dbReference type="Proteomes" id="UP000010866">
    <property type="component" value="Plasmid pMETHO01"/>
</dbReference>
<comment type="subcellular location">
    <subcellularLocation>
        <location evidence="1">Membrane</location>
        <topology evidence="1">Multi-pass membrane protein</topology>
    </subcellularLocation>
</comment>
<feature type="transmembrane region" description="Helical" evidence="5">
    <location>
        <begin position="112"/>
        <end position="130"/>
    </location>
</feature>
<evidence type="ECO:0000256" key="2">
    <source>
        <dbReference type="ARBA" id="ARBA00022692"/>
    </source>
</evidence>
<dbReference type="GeneID" id="14401521"/>
<feature type="transmembrane region" description="Helical" evidence="5">
    <location>
        <begin position="28"/>
        <end position="46"/>
    </location>
</feature>
<keyword evidence="4 5" id="KW-0472">Membrane</keyword>
<name>L0L2Q5_METHD</name>
<reference evidence="8" key="1">
    <citation type="submission" date="2012-02" db="EMBL/GenBank/DDBJ databases">
        <title>Complete sequence of plasmid of Methanomethylovorans hollandica DSM 15978.</title>
        <authorList>
            <person name="Lucas S."/>
            <person name="Copeland A."/>
            <person name="Lapidus A."/>
            <person name="Glavina del Rio T."/>
            <person name="Dalin E."/>
            <person name="Tice H."/>
            <person name="Bruce D."/>
            <person name="Goodwin L."/>
            <person name="Pitluck S."/>
            <person name="Peters L."/>
            <person name="Mikhailova N."/>
            <person name="Held B."/>
            <person name="Kyrpides N."/>
            <person name="Mavromatis K."/>
            <person name="Ivanova N."/>
            <person name="Brettin T."/>
            <person name="Detter J.C."/>
            <person name="Han C."/>
            <person name="Larimer F."/>
            <person name="Land M."/>
            <person name="Hauser L."/>
            <person name="Markowitz V."/>
            <person name="Cheng J.-F."/>
            <person name="Hugenholtz P."/>
            <person name="Woyke T."/>
            <person name="Wu D."/>
            <person name="Spring S."/>
            <person name="Schroeder M."/>
            <person name="Brambilla E."/>
            <person name="Klenk H.-P."/>
            <person name="Eisen J.A."/>
        </authorList>
    </citation>
    <scope>NUCLEOTIDE SEQUENCE [LARGE SCALE GENOMIC DNA]</scope>
    <source>
        <strain evidence="8">DSM 15978 / NBRC 107637 / DMS1</strain>
        <plasmid evidence="8">Plasmid pMETHO01</plasmid>
    </source>
</reference>
<evidence type="ECO:0000256" key="4">
    <source>
        <dbReference type="ARBA" id="ARBA00023136"/>
    </source>
</evidence>
<feature type="domain" description="Yip1" evidence="6">
    <location>
        <begin position="5"/>
        <end position="204"/>
    </location>
</feature>
<evidence type="ECO:0000256" key="1">
    <source>
        <dbReference type="ARBA" id="ARBA00004141"/>
    </source>
</evidence>
<feature type="transmembrane region" description="Helical" evidence="5">
    <location>
        <begin position="158"/>
        <end position="178"/>
    </location>
</feature>
<feature type="transmembrane region" description="Helical" evidence="5">
    <location>
        <begin position="66"/>
        <end position="91"/>
    </location>
</feature>
<organism evidence="7 8">
    <name type="scientific">Methanomethylovorans hollandica (strain DSM 15978 / NBRC 107637 / DMS1)</name>
    <dbReference type="NCBI Taxonomy" id="867904"/>
    <lineage>
        <taxon>Archaea</taxon>
        <taxon>Methanobacteriati</taxon>
        <taxon>Methanobacteriota</taxon>
        <taxon>Stenosarchaea group</taxon>
        <taxon>Methanomicrobia</taxon>
        <taxon>Methanosarcinales</taxon>
        <taxon>Methanosarcinaceae</taxon>
        <taxon>Methanomethylovorans</taxon>
    </lineage>
</organism>
<accession>L0L2Q5</accession>
<evidence type="ECO:0000256" key="3">
    <source>
        <dbReference type="ARBA" id="ARBA00022989"/>
    </source>
</evidence>
<dbReference type="GO" id="GO:0016020">
    <property type="term" value="C:membrane"/>
    <property type="evidence" value="ECO:0007669"/>
    <property type="project" value="UniProtKB-SubCell"/>
</dbReference>
<keyword evidence="3 5" id="KW-1133">Transmembrane helix</keyword>
<dbReference type="Pfam" id="PF04893">
    <property type="entry name" value="Yip1"/>
    <property type="match status" value="1"/>
</dbReference>
<gene>
    <name evidence="7" type="ordered locus">Metho_2559</name>
</gene>